<feature type="chain" id="PRO_5047137114" evidence="1">
    <location>
        <begin position="19"/>
        <end position="712"/>
    </location>
</feature>
<evidence type="ECO:0000256" key="1">
    <source>
        <dbReference type="SAM" id="SignalP"/>
    </source>
</evidence>
<dbReference type="EMBL" id="JAPUBN010000011">
    <property type="protein sequence ID" value="MCZ2721233.1"/>
    <property type="molecule type" value="Genomic_DNA"/>
</dbReference>
<gene>
    <name evidence="3" type="ORF">O1D97_06110</name>
</gene>
<sequence>MKTWIALLTLAISNMASAQNFWTIEDRLTSVETLQNQARLRSEPENIILDPPNTLKSSTQQQQDLSLTVDLESLKVSLFSLKGSENSYKDIEIPLPNGEFSTYRFIISSIAADELLAKYPNMLTFKGVDINDPKNIGRFDISGQGFRGMFQHDGKLVFIDPKPDSYNSEYISYYSNESTSPSQNFIDEVITPEFTDTLLAHARGRSSDELRTFRLAMTASYKYTQFHSSQINNYFVDPKTAALEEISTLVNRLNLVFQRDLNIKLELIGRQDELIITQESNDPFYSNSSLDLSINQAFIDQTVGNDAYDIGHLLSTQAESGIAGRANLGSVCSTNVKGEGFSGIDTPMSNSTFFSIVAHEIGHQFGAEHTFSSTVNECVNQISHGSAYEPGSGSTLMSYAGSCGVDNLQNASDNYFHSHSIEQITNYISSGNGQCGTSTPSNNSQAVIDAGKDFTIPANTPFILKSTASDSDNDLLTYTWEQLNLDTASPEGILFRSYPPSESPTRYLPKLSSIANSTLTIGESYPTTSRVLTFRVTARQIATNSNNQAFGTSYDDVNVTVDAQSGPFRITQPSANSEWDTGQTHTIEWDVANTDLSPVMCSHVDILMSLDNGASFSDLFLERNTLNDGQTTVLIPSDYSAPNSRIILQCSDQRFFTMSTASINLNKQITDEGNQTPFDFSNSKSGSTSLLFLIGLGFILRFKSQQPNKGKR</sequence>
<name>A0ABT4JTU5_9GAMM</name>
<dbReference type="Proteomes" id="UP001149719">
    <property type="component" value="Unassembled WGS sequence"/>
</dbReference>
<protein>
    <submittedName>
        <fullName evidence="3">M12 family metallo-peptidase</fullName>
    </submittedName>
</protein>
<evidence type="ECO:0000313" key="3">
    <source>
        <dbReference type="EMBL" id="MCZ2721233.1"/>
    </source>
</evidence>
<dbReference type="InterPro" id="IPR013783">
    <property type="entry name" value="Ig-like_fold"/>
</dbReference>
<dbReference type="PANTHER" id="PTHR11905">
    <property type="entry name" value="ADAM A DISINTEGRIN AND METALLOPROTEASE DOMAIN"/>
    <property type="match status" value="1"/>
</dbReference>
<dbReference type="PANTHER" id="PTHR11905:SF159">
    <property type="entry name" value="ADAM METALLOPROTEASE"/>
    <property type="match status" value="1"/>
</dbReference>
<dbReference type="InterPro" id="IPR001590">
    <property type="entry name" value="Peptidase_M12B"/>
</dbReference>
<organism evidence="3 4">
    <name type="scientific">Marinomonas phaeophyticola</name>
    <dbReference type="NCBI Taxonomy" id="3004091"/>
    <lineage>
        <taxon>Bacteria</taxon>
        <taxon>Pseudomonadati</taxon>
        <taxon>Pseudomonadota</taxon>
        <taxon>Gammaproteobacteria</taxon>
        <taxon>Oceanospirillales</taxon>
        <taxon>Oceanospirillaceae</taxon>
        <taxon>Marinomonas</taxon>
    </lineage>
</organism>
<dbReference type="Gene3D" id="3.40.390.10">
    <property type="entry name" value="Collagenase (Catalytic Domain)"/>
    <property type="match status" value="1"/>
</dbReference>
<evidence type="ECO:0000313" key="4">
    <source>
        <dbReference type="Proteomes" id="UP001149719"/>
    </source>
</evidence>
<dbReference type="Pfam" id="PF13583">
    <property type="entry name" value="Reprolysin_4"/>
    <property type="match status" value="1"/>
</dbReference>
<proteinExistence type="predicted"/>
<dbReference type="SUPFAM" id="SSF55486">
    <property type="entry name" value="Metalloproteases ('zincins'), catalytic domain"/>
    <property type="match status" value="1"/>
</dbReference>
<dbReference type="RefSeq" id="WP_269123825.1">
    <property type="nucleotide sequence ID" value="NZ_JAPUBN010000011.1"/>
</dbReference>
<dbReference type="InterPro" id="IPR024079">
    <property type="entry name" value="MetalloPept_cat_dom_sf"/>
</dbReference>
<comment type="caution">
    <text evidence="3">The sequence shown here is derived from an EMBL/GenBank/DDBJ whole genome shotgun (WGS) entry which is preliminary data.</text>
</comment>
<dbReference type="Gene3D" id="2.60.40.10">
    <property type="entry name" value="Immunoglobulins"/>
    <property type="match status" value="1"/>
</dbReference>
<keyword evidence="1" id="KW-0732">Signal</keyword>
<feature type="domain" description="Peptidase M12B" evidence="2">
    <location>
        <begin position="211"/>
        <end position="440"/>
    </location>
</feature>
<dbReference type="PROSITE" id="PS50215">
    <property type="entry name" value="ADAM_MEPRO"/>
    <property type="match status" value="1"/>
</dbReference>
<keyword evidence="4" id="KW-1185">Reference proteome</keyword>
<reference evidence="3" key="1">
    <citation type="submission" date="2022-12" db="EMBL/GenBank/DDBJ databases">
        <title>Marinomonas 15G1-11 sp. nov, isolated from marine algae.</title>
        <authorList>
            <person name="Butt M."/>
            <person name="Choi D.G."/>
            <person name="Kim J.M."/>
            <person name="Lee J.K."/>
            <person name="Baek J.H."/>
            <person name="Jeon C.O."/>
        </authorList>
    </citation>
    <scope>NUCLEOTIDE SEQUENCE</scope>
    <source>
        <strain evidence="3">15G1-11</strain>
    </source>
</reference>
<feature type="signal peptide" evidence="1">
    <location>
        <begin position="1"/>
        <end position="18"/>
    </location>
</feature>
<evidence type="ECO:0000259" key="2">
    <source>
        <dbReference type="PROSITE" id="PS50215"/>
    </source>
</evidence>
<accession>A0ABT4JTU5</accession>